<sequence length="126" mass="14129">MIVTGTLATRSASKNPPETVCWTRKIALSRAASRCRNLFSVPIEDIFSDSGASLILASIPSNLEVLLVYVRLYQTGSQRIQLREHVDLRTFCLSVARSRLCRALQINISYRKVKCIMSLRRVASSL</sequence>
<proteinExistence type="predicted"/>
<accession>A0AAW2FZL3</accession>
<organism evidence="1 2">
    <name type="scientific">Cardiocondyla obscurior</name>
    <dbReference type="NCBI Taxonomy" id="286306"/>
    <lineage>
        <taxon>Eukaryota</taxon>
        <taxon>Metazoa</taxon>
        <taxon>Ecdysozoa</taxon>
        <taxon>Arthropoda</taxon>
        <taxon>Hexapoda</taxon>
        <taxon>Insecta</taxon>
        <taxon>Pterygota</taxon>
        <taxon>Neoptera</taxon>
        <taxon>Endopterygota</taxon>
        <taxon>Hymenoptera</taxon>
        <taxon>Apocrita</taxon>
        <taxon>Aculeata</taxon>
        <taxon>Formicoidea</taxon>
        <taxon>Formicidae</taxon>
        <taxon>Myrmicinae</taxon>
        <taxon>Cardiocondyla</taxon>
    </lineage>
</organism>
<reference evidence="1 2" key="1">
    <citation type="submission" date="2023-03" db="EMBL/GenBank/DDBJ databases">
        <title>High recombination rates correlate with genetic variation in Cardiocondyla obscurior ants.</title>
        <authorList>
            <person name="Errbii M."/>
        </authorList>
    </citation>
    <scope>NUCLEOTIDE SEQUENCE [LARGE SCALE GENOMIC DNA]</scope>
    <source>
        <strain evidence="1">Alpha-2009</strain>
        <tissue evidence="1">Whole body</tissue>
    </source>
</reference>
<dbReference type="Proteomes" id="UP001430953">
    <property type="component" value="Unassembled WGS sequence"/>
</dbReference>
<protein>
    <submittedName>
        <fullName evidence="1">Uncharacterized protein</fullName>
    </submittedName>
</protein>
<gene>
    <name evidence="1" type="ORF">PUN28_008160</name>
</gene>
<evidence type="ECO:0000313" key="2">
    <source>
        <dbReference type="Proteomes" id="UP001430953"/>
    </source>
</evidence>
<keyword evidence="2" id="KW-1185">Reference proteome</keyword>
<comment type="caution">
    <text evidence="1">The sequence shown here is derived from an EMBL/GenBank/DDBJ whole genome shotgun (WGS) entry which is preliminary data.</text>
</comment>
<dbReference type="EMBL" id="JADYXP020000007">
    <property type="protein sequence ID" value="KAL0120311.1"/>
    <property type="molecule type" value="Genomic_DNA"/>
</dbReference>
<evidence type="ECO:0000313" key="1">
    <source>
        <dbReference type="EMBL" id="KAL0120311.1"/>
    </source>
</evidence>
<dbReference type="AlphaFoldDB" id="A0AAW2FZL3"/>
<name>A0AAW2FZL3_9HYME</name>